<proteinExistence type="predicted"/>
<gene>
    <name evidence="1" type="ORF">METZ01_LOCUS173635</name>
</gene>
<dbReference type="AlphaFoldDB" id="A0A382C4Z0"/>
<sequence length="31" mass="3404">MSKRPSTAFALGVKETTPPYERVLEAIKIAV</sequence>
<name>A0A382C4Z0_9ZZZZ</name>
<organism evidence="1">
    <name type="scientific">marine metagenome</name>
    <dbReference type="NCBI Taxonomy" id="408172"/>
    <lineage>
        <taxon>unclassified sequences</taxon>
        <taxon>metagenomes</taxon>
        <taxon>ecological metagenomes</taxon>
    </lineage>
</organism>
<reference evidence="1" key="1">
    <citation type="submission" date="2018-05" db="EMBL/GenBank/DDBJ databases">
        <authorList>
            <person name="Lanie J.A."/>
            <person name="Ng W.-L."/>
            <person name="Kazmierczak K.M."/>
            <person name="Andrzejewski T.M."/>
            <person name="Davidsen T.M."/>
            <person name="Wayne K.J."/>
            <person name="Tettelin H."/>
            <person name="Glass J.I."/>
            <person name="Rusch D."/>
            <person name="Podicherti R."/>
            <person name="Tsui H.-C.T."/>
            <person name="Winkler M.E."/>
        </authorList>
    </citation>
    <scope>NUCLEOTIDE SEQUENCE</scope>
</reference>
<evidence type="ECO:0000313" key="1">
    <source>
        <dbReference type="EMBL" id="SVB20781.1"/>
    </source>
</evidence>
<protein>
    <submittedName>
        <fullName evidence="1">Uncharacterized protein</fullName>
    </submittedName>
</protein>
<accession>A0A382C4Z0</accession>
<dbReference type="EMBL" id="UINC01032694">
    <property type="protein sequence ID" value="SVB20781.1"/>
    <property type="molecule type" value="Genomic_DNA"/>
</dbReference>